<dbReference type="Pfam" id="PF00535">
    <property type="entry name" value="Glycos_transf_2"/>
    <property type="match status" value="1"/>
</dbReference>
<feature type="domain" description="Glycosyltransferase 2-like" evidence="1">
    <location>
        <begin position="568"/>
        <end position="721"/>
    </location>
</feature>
<evidence type="ECO:0000313" key="3">
    <source>
        <dbReference type="Proteomes" id="UP001265301"/>
    </source>
</evidence>
<dbReference type="Gene3D" id="3.40.50.150">
    <property type="entry name" value="Vaccinia Virus protein VP39"/>
    <property type="match status" value="1"/>
</dbReference>
<dbReference type="EMBL" id="JARQBN010000004">
    <property type="protein sequence ID" value="MDT2827548.1"/>
    <property type="molecule type" value="Genomic_DNA"/>
</dbReference>
<dbReference type="PANTHER" id="PTHR43685:SF2">
    <property type="entry name" value="GLYCOSYLTRANSFERASE 2-LIKE DOMAIN-CONTAINING PROTEIN"/>
    <property type="match status" value="1"/>
</dbReference>
<dbReference type="InterPro" id="IPR029063">
    <property type="entry name" value="SAM-dependent_MTases_sf"/>
</dbReference>
<reference evidence="2 3" key="1">
    <citation type="submission" date="2023-03" db="EMBL/GenBank/DDBJ databases">
        <authorList>
            <person name="Shen W."/>
            <person name="Cai J."/>
        </authorList>
    </citation>
    <scope>NUCLEOTIDE SEQUENCE [LARGE SCALE GENOMIC DNA]</scope>
    <source>
        <strain evidence="2 3">B101</strain>
    </source>
</reference>
<dbReference type="InterPro" id="IPR029044">
    <property type="entry name" value="Nucleotide-diphossugar_trans"/>
</dbReference>
<dbReference type="Pfam" id="PF13489">
    <property type="entry name" value="Methyltransf_23"/>
    <property type="match status" value="1"/>
</dbReference>
<evidence type="ECO:0000313" key="2">
    <source>
        <dbReference type="EMBL" id="MDT2827548.1"/>
    </source>
</evidence>
<dbReference type="SUPFAM" id="SSF53335">
    <property type="entry name" value="S-adenosyl-L-methionine-dependent methyltransferases"/>
    <property type="match status" value="1"/>
</dbReference>
<gene>
    <name evidence="2" type="ORF">P7H59_03660</name>
</gene>
<keyword evidence="2" id="KW-0808">Transferase</keyword>
<name>A0ABU3FPG4_9ENTE</name>
<dbReference type="Gene3D" id="3.90.550.10">
    <property type="entry name" value="Spore Coat Polysaccharide Biosynthesis Protein SpsA, Chain A"/>
    <property type="match status" value="2"/>
</dbReference>
<dbReference type="PANTHER" id="PTHR43685">
    <property type="entry name" value="GLYCOSYLTRANSFERASE"/>
    <property type="match status" value="1"/>
</dbReference>
<proteinExistence type="predicted"/>
<dbReference type="Proteomes" id="UP001265301">
    <property type="component" value="Unassembled WGS sequence"/>
</dbReference>
<accession>A0ABU3FPG4</accession>
<dbReference type="RefSeq" id="WP_311818652.1">
    <property type="nucleotide sequence ID" value="NZ_JARQBN010000004.1"/>
</dbReference>
<dbReference type="SUPFAM" id="SSF53448">
    <property type="entry name" value="Nucleotide-diphospho-sugar transferases"/>
    <property type="match status" value="2"/>
</dbReference>
<evidence type="ECO:0000259" key="1">
    <source>
        <dbReference type="Pfam" id="PF00535"/>
    </source>
</evidence>
<dbReference type="GO" id="GO:0016757">
    <property type="term" value="F:glycosyltransferase activity"/>
    <property type="evidence" value="ECO:0007669"/>
    <property type="project" value="UniProtKB-KW"/>
</dbReference>
<keyword evidence="2" id="KW-0328">Glycosyltransferase</keyword>
<dbReference type="CDD" id="cd04184">
    <property type="entry name" value="GT2_RfbC_Mx_like"/>
    <property type="match status" value="1"/>
</dbReference>
<dbReference type="EC" id="2.4.-.-" evidence="2"/>
<dbReference type="InterPro" id="IPR001173">
    <property type="entry name" value="Glyco_trans_2-like"/>
</dbReference>
<dbReference type="InterPro" id="IPR050834">
    <property type="entry name" value="Glycosyltransf_2"/>
</dbReference>
<sequence length="1055" mass="121798">MKYDFEMDIDESTSVGKIAAHIKEGTHILEFGPGNGRMTKHLMGKKKCEVSIVELDKELYDYVSQIATDSFYGNIEEYEWTKHFEGKKFDYILFADVLEHLLDPQKTLEVVKKFLKDDGEILVTFPNIAHNSVLINLFNNKLEWTKYGLLDATHKTFFTQAGFEKVFNEVGLFIQREDFTFNEVGNNELSAHYEDLPLELHYAFRMRPYGEVYQYFFALKKHPVEKPEIAVLENHNFIKSLRIVYQFTDRVEEEVKKINSYTNENSVFSLEIPTDVDKVLFYPFPENLGGVISFYAESNDQELETLTSSAVFSDDNKYLFTNMAPAYLTVSGKEVAGKEVSINLTYDFQGQYYLELNKLMMAYQSFNSEKENLVQRYNQVLTNQVDFNKTPLKKFVHEVSFSIDEVKHKKKSQTTTIKGWAFDNQDHQPFTFDVAADNSPLVSSRVINRPDVAEQFDLENEQLGFEIDIYDPSRRKSFDLILTSATQTTYGVVIDAENASYLPIKKQSKARKFARSIKHRGIMGTVNHILKRSQQQNAYENWIAKNEVFNQATIEEEIAGFTFQPKISIVVPVYNVEERWLDACISSLKNQFYSNWELCLADDASPKEYIKPLLKKYATEDGRIKLVFREKNGHISEATNSALEIATGEYIGFMDNDDELAPNALYEIVKALNKDQSIDFFYTDEDKMNQEGKRYDAFFKPDWNPVLLMQHNYITHFVVIKRELQRKVGGLKTEFNGSQDYDFVLRATESAHKIHHVRKILYHWRAIDSSTALNPESKNYAYVAGKRTLEAALERRGMKGSVKIAEFFGCYQVNYDFDNQPFVSVIIPEESKHEQENIKKLLSRTHYQNYEVLHHNKKMIDSNMRLRFVEGDLNQTIAQAKGKYLIVLDKELVPQNAKWIEELLNYGQLSSVGLTTGKIIDMNNKIENIGISLDLAKNQIISPEVGAPEKNLGYYYRIALPRNIQAISGGCALFSKADFDAVNGFDLTLPTEVSWIDFSLKIAQLNKQVVYTSYTKVRRTMKFEQAGINLDQLKKKWTEEELLDPYGQPVSLLEN</sequence>
<comment type="caution">
    <text evidence="2">The sequence shown here is derived from an EMBL/GenBank/DDBJ whole genome shotgun (WGS) entry which is preliminary data.</text>
</comment>
<keyword evidence="3" id="KW-1185">Reference proteome</keyword>
<protein>
    <submittedName>
        <fullName evidence="2">Glycosyltransferase</fullName>
        <ecNumber evidence="2">2.4.-.-</ecNumber>
    </submittedName>
</protein>
<organism evidence="2 3">
    <name type="scientific">Enterococcus viikkiensis</name>
    <dbReference type="NCBI Taxonomy" id="930854"/>
    <lineage>
        <taxon>Bacteria</taxon>
        <taxon>Bacillati</taxon>
        <taxon>Bacillota</taxon>
        <taxon>Bacilli</taxon>
        <taxon>Lactobacillales</taxon>
        <taxon>Enterococcaceae</taxon>
        <taxon>Enterococcus</taxon>
    </lineage>
</organism>
<dbReference type="CDD" id="cd02440">
    <property type="entry name" value="AdoMet_MTases"/>
    <property type="match status" value="1"/>
</dbReference>